<evidence type="ECO:0000313" key="4">
    <source>
        <dbReference type="Proteomes" id="UP001224845"/>
    </source>
</evidence>
<dbReference type="Gene3D" id="3.40.50.720">
    <property type="entry name" value="NAD(P)-binding Rossmann-like Domain"/>
    <property type="match status" value="1"/>
</dbReference>
<dbReference type="AlphaFoldDB" id="A0AAW8EHB2"/>
<comment type="caution">
    <text evidence="3">The sequence shown here is derived from an EMBL/GenBank/DDBJ whole genome shotgun (WGS) entry which is preliminary data.</text>
</comment>
<dbReference type="PANTHER" id="PTHR43477:SF1">
    <property type="entry name" value="DIHYDROANTICAPSIN 7-DEHYDROGENASE"/>
    <property type="match status" value="1"/>
</dbReference>
<dbReference type="PRINTS" id="PR00081">
    <property type="entry name" value="GDHRDH"/>
</dbReference>
<comment type="similarity">
    <text evidence="1">Belongs to the short-chain dehydrogenases/reductases (SDR) family.</text>
</comment>
<dbReference type="PANTHER" id="PTHR43477">
    <property type="entry name" value="DIHYDROANTICAPSIN 7-DEHYDROGENASE"/>
    <property type="match status" value="1"/>
</dbReference>
<dbReference type="SUPFAM" id="SSF51735">
    <property type="entry name" value="NAD(P)-binding Rossmann-fold domains"/>
    <property type="match status" value="1"/>
</dbReference>
<dbReference type="InterPro" id="IPR051122">
    <property type="entry name" value="SDR_DHRS6-like"/>
</dbReference>
<name>A0AAW8EHB2_VARPD</name>
<dbReference type="Pfam" id="PF13561">
    <property type="entry name" value="adh_short_C2"/>
    <property type="match status" value="1"/>
</dbReference>
<dbReference type="RefSeq" id="WP_307594968.1">
    <property type="nucleotide sequence ID" value="NZ_CAXUQE020000002.1"/>
</dbReference>
<protein>
    <submittedName>
        <fullName evidence="3">NAD(P)-dependent dehydrogenase (Short-subunit alcohol dehydrogenase family)</fullName>
    </submittedName>
</protein>
<dbReference type="EMBL" id="JAUSRV010000008">
    <property type="protein sequence ID" value="MDP9972393.1"/>
    <property type="molecule type" value="Genomic_DNA"/>
</dbReference>
<evidence type="ECO:0000256" key="1">
    <source>
        <dbReference type="ARBA" id="ARBA00006484"/>
    </source>
</evidence>
<dbReference type="PRINTS" id="PR00080">
    <property type="entry name" value="SDRFAMILY"/>
</dbReference>
<accession>A0AAW8EHB2</accession>
<dbReference type="GO" id="GO:0016491">
    <property type="term" value="F:oxidoreductase activity"/>
    <property type="evidence" value="ECO:0007669"/>
    <property type="project" value="UniProtKB-KW"/>
</dbReference>
<dbReference type="Proteomes" id="UP001224845">
    <property type="component" value="Unassembled WGS sequence"/>
</dbReference>
<dbReference type="CDD" id="cd05233">
    <property type="entry name" value="SDR_c"/>
    <property type="match status" value="1"/>
</dbReference>
<organism evidence="3 4">
    <name type="scientific">Variovorax paradoxus</name>
    <dbReference type="NCBI Taxonomy" id="34073"/>
    <lineage>
        <taxon>Bacteria</taxon>
        <taxon>Pseudomonadati</taxon>
        <taxon>Pseudomonadota</taxon>
        <taxon>Betaproteobacteria</taxon>
        <taxon>Burkholderiales</taxon>
        <taxon>Comamonadaceae</taxon>
        <taxon>Variovorax</taxon>
    </lineage>
</organism>
<reference evidence="3" key="1">
    <citation type="submission" date="2023-07" db="EMBL/GenBank/DDBJ databases">
        <title>Sorghum-associated microbial communities from plants grown in Nebraska, USA.</title>
        <authorList>
            <person name="Schachtman D."/>
        </authorList>
    </citation>
    <scope>NUCLEOTIDE SEQUENCE</scope>
    <source>
        <strain evidence="3">DS3315</strain>
    </source>
</reference>
<evidence type="ECO:0000256" key="2">
    <source>
        <dbReference type="ARBA" id="ARBA00023002"/>
    </source>
</evidence>
<proteinExistence type="inferred from homology"/>
<keyword evidence="2" id="KW-0560">Oxidoreductase</keyword>
<dbReference type="InterPro" id="IPR002347">
    <property type="entry name" value="SDR_fam"/>
</dbReference>
<dbReference type="InterPro" id="IPR036291">
    <property type="entry name" value="NAD(P)-bd_dom_sf"/>
</dbReference>
<gene>
    <name evidence="3" type="ORF">J2W39_003635</name>
</gene>
<evidence type="ECO:0000313" key="3">
    <source>
        <dbReference type="EMBL" id="MDP9972393.1"/>
    </source>
</evidence>
<sequence>MATVLLTGAGGGIGRAAALGLARAGWHCVLVDADAQALQRLEALWPAEAERPLGLVADLTDAARIERLGQEIPPLDALINNAGLSAGGAEATSCPDDGTAARLLALNLAAPARIVQACAPRLRPGARIVNVASGAGLRAIPWRGLYSPSKAGLIAQGRALAQARPDWTVTTLAPGFVRTELVQRLIDGGRLNPAQAVSKIPMGRMAEPEDMVEALCFLAGADARVLTGQLLVLDGGSSICGGSQPLPPCAHGPLPFEAPLQPHCEAVREAQWQAALDTWVRSHADRAGIQSYPAVIDGRALDAPPGAQLDAVLDAARRFRARHAALASLTLLLPRPAARLPWELAGDAEAARMLVATLAAEWGAHGLRINALELQPGLAPDSCLPLLGYLAGARAQFLTGQVLRPGAGAAER</sequence>